<reference evidence="1 2" key="1">
    <citation type="journal article" date="2011" name="Genome Biol.">
        <title>Comparative genome sequence analysis underscores mycoparasitism as the ancestral life style of Trichoderma.</title>
        <authorList>
            <person name="Kubicek C.P."/>
            <person name="Herrera-Estrella A."/>
            <person name="Seidl-Seiboth V."/>
            <person name="Martinez D.A."/>
            <person name="Druzhinina I.S."/>
            <person name="Thon M."/>
            <person name="Zeilinger S."/>
            <person name="Casas-Flores S."/>
            <person name="Horwitz B.A."/>
            <person name="Mukherjee P.K."/>
            <person name="Mukherjee M."/>
            <person name="Kredics L."/>
            <person name="Alcaraz L.D."/>
            <person name="Aerts A."/>
            <person name="Antal Z."/>
            <person name="Atanasova L."/>
            <person name="Cervantes-Badillo M.G."/>
            <person name="Challacombe J."/>
            <person name="Chertkov O."/>
            <person name="McCluskey K."/>
            <person name="Coulpier F."/>
            <person name="Deshpande N."/>
            <person name="von Doehren H."/>
            <person name="Ebbole D.J."/>
            <person name="Esquivel-Naranjo E.U."/>
            <person name="Fekete E."/>
            <person name="Flipphi M."/>
            <person name="Glaser F."/>
            <person name="Gomez-Rodriguez E.Y."/>
            <person name="Gruber S."/>
            <person name="Han C."/>
            <person name="Henrissat B."/>
            <person name="Hermosa R."/>
            <person name="Hernandez-Onate M."/>
            <person name="Karaffa L."/>
            <person name="Kosti I."/>
            <person name="Le Crom S."/>
            <person name="Lindquist E."/>
            <person name="Lucas S."/>
            <person name="Luebeck M."/>
            <person name="Luebeck P.S."/>
            <person name="Margeot A."/>
            <person name="Metz B."/>
            <person name="Misra M."/>
            <person name="Nevalainen H."/>
            <person name="Omann M."/>
            <person name="Packer N."/>
            <person name="Perrone G."/>
            <person name="Uresti-Rivera E.E."/>
            <person name="Salamov A."/>
            <person name="Schmoll M."/>
            <person name="Seiboth B."/>
            <person name="Shapiro H."/>
            <person name="Sukno S."/>
            <person name="Tamayo-Ramos J.A."/>
            <person name="Tisch D."/>
            <person name="Wiest A."/>
            <person name="Wilkinson H.H."/>
            <person name="Zhang M."/>
            <person name="Coutinho P.M."/>
            <person name="Kenerley C.M."/>
            <person name="Monte E."/>
            <person name="Baker S.E."/>
            <person name="Grigoriev I.V."/>
        </authorList>
    </citation>
    <scope>NUCLEOTIDE SEQUENCE [LARGE SCALE GENOMIC DNA]</scope>
    <source>
        <strain evidence="2">Gv29-8 / FGSC 10586</strain>
    </source>
</reference>
<dbReference type="HOGENOM" id="CLU_1496421_0_0_1"/>
<gene>
    <name evidence="1" type="ORF">TRIVIDRAFT_66743</name>
</gene>
<proteinExistence type="predicted"/>
<comment type="caution">
    <text evidence="1">The sequence shown here is derived from an EMBL/GenBank/DDBJ whole genome shotgun (WGS) entry which is preliminary data.</text>
</comment>
<evidence type="ECO:0000313" key="2">
    <source>
        <dbReference type="Proteomes" id="UP000007115"/>
    </source>
</evidence>
<dbReference type="AlphaFoldDB" id="G9N319"/>
<dbReference type="VEuPathDB" id="FungiDB:TRIVIDRAFT_66743"/>
<evidence type="ECO:0000313" key="1">
    <source>
        <dbReference type="EMBL" id="EHK18704.1"/>
    </source>
</evidence>
<protein>
    <submittedName>
        <fullName evidence="1">Uncharacterized protein</fullName>
    </submittedName>
</protein>
<dbReference type="Proteomes" id="UP000007115">
    <property type="component" value="Unassembled WGS sequence"/>
</dbReference>
<dbReference type="EMBL" id="ABDF02000085">
    <property type="protein sequence ID" value="EHK18704.1"/>
    <property type="molecule type" value="Genomic_DNA"/>
</dbReference>
<keyword evidence="2" id="KW-1185">Reference proteome</keyword>
<organism evidence="1 2">
    <name type="scientific">Hypocrea virens (strain Gv29-8 / FGSC 10586)</name>
    <name type="common">Gliocladium virens</name>
    <name type="synonym">Trichoderma virens</name>
    <dbReference type="NCBI Taxonomy" id="413071"/>
    <lineage>
        <taxon>Eukaryota</taxon>
        <taxon>Fungi</taxon>
        <taxon>Dikarya</taxon>
        <taxon>Ascomycota</taxon>
        <taxon>Pezizomycotina</taxon>
        <taxon>Sordariomycetes</taxon>
        <taxon>Hypocreomycetidae</taxon>
        <taxon>Hypocreales</taxon>
        <taxon>Hypocreaceae</taxon>
        <taxon>Trichoderma</taxon>
    </lineage>
</organism>
<name>G9N319_HYPVG</name>
<dbReference type="InParanoid" id="G9N319"/>
<accession>G9N319</accession>
<dbReference type="OrthoDB" id="10533719at2759"/>
<sequence>MACARSVVATALARSPGPVEPPRGARTSTLTLTVALALSRCHTVTLTKIPRPGPVLRTTAAARKPHGAAYCAATHPPSGPRPSTAPRPGPVALLHASPIASWWRRRPILARRNLIRQAVPKSLSRPSRSLNQTKRPLPAPQEVLPCSCFSASHPFYSLYHPPPTRTYSDYCQLTTSTPKK</sequence>
<dbReference type="GeneID" id="25796871"/>
<dbReference type="RefSeq" id="XP_013952904.1">
    <property type="nucleotide sequence ID" value="XM_014097429.1"/>
</dbReference>